<organism evidence="2 3">
    <name type="scientific">Mucilaginibacter gilvus</name>
    <dbReference type="NCBI Taxonomy" id="2305909"/>
    <lineage>
        <taxon>Bacteria</taxon>
        <taxon>Pseudomonadati</taxon>
        <taxon>Bacteroidota</taxon>
        <taxon>Sphingobacteriia</taxon>
        <taxon>Sphingobacteriales</taxon>
        <taxon>Sphingobacteriaceae</taxon>
        <taxon>Mucilaginibacter</taxon>
    </lineage>
</organism>
<dbReference type="EMBL" id="SBIW01000012">
    <property type="protein sequence ID" value="RWY47916.1"/>
    <property type="molecule type" value="Genomic_DNA"/>
</dbReference>
<dbReference type="RefSeq" id="WP_128535810.1">
    <property type="nucleotide sequence ID" value="NZ_SBIW01000012.1"/>
</dbReference>
<protein>
    <submittedName>
        <fullName evidence="2">Uncharacterized protein</fullName>
    </submittedName>
</protein>
<evidence type="ECO:0000256" key="1">
    <source>
        <dbReference type="SAM" id="SignalP"/>
    </source>
</evidence>
<feature type="chain" id="PRO_5019350187" evidence="1">
    <location>
        <begin position="27"/>
        <end position="178"/>
    </location>
</feature>
<proteinExistence type="predicted"/>
<keyword evidence="1" id="KW-0732">Signal</keyword>
<name>A0A444MIH9_9SPHI</name>
<dbReference type="Proteomes" id="UP000286701">
    <property type="component" value="Unassembled WGS sequence"/>
</dbReference>
<evidence type="ECO:0000313" key="3">
    <source>
        <dbReference type="Proteomes" id="UP000286701"/>
    </source>
</evidence>
<sequence length="178" mass="20152">MNRPKSLFKAVFIIAVFFGFVGSTKAQQQGDPPTVRELVVGAFQITRTNLISLIISSDSLMVFKTEKKVNGLDNYIGVDNYKSTVQLIGDDKDLQSARFTFAFTTEHDVNKLQYMRMSYFVVSIAGKSGLDWFYGPSGKFSKNPTEAINEHQQLDYLNADFKYDPKDKAISIIFTKFK</sequence>
<comment type="caution">
    <text evidence="2">The sequence shown here is derived from an EMBL/GenBank/DDBJ whole genome shotgun (WGS) entry which is preliminary data.</text>
</comment>
<evidence type="ECO:0000313" key="2">
    <source>
        <dbReference type="EMBL" id="RWY47916.1"/>
    </source>
</evidence>
<reference evidence="2 3" key="1">
    <citation type="submission" date="2019-01" db="EMBL/GenBank/DDBJ databases">
        <title>Mucilaginibacter antarcticum sp. nov., isolated from antarctic soil.</title>
        <authorList>
            <person name="Yan Y.-Q."/>
            <person name="Du Z.-J."/>
        </authorList>
    </citation>
    <scope>NUCLEOTIDE SEQUENCE [LARGE SCALE GENOMIC DNA]</scope>
    <source>
        <strain evidence="2 3">F01003</strain>
    </source>
</reference>
<feature type="signal peptide" evidence="1">
    <location>
        <begin position="1"/>
        <end position="26"/>
    </location>
</feature>
<gene>
    <name evidence="2" type="ORF">EPL05_20195</name>
</gene>
<dbReference type="OrthoDB" id="798652at2"/>
<keyword evidence="3" id="KW-1185">Reference proteome</keyword>
<dbReference type="AlphaFoldDB" id="A0A444MIH9"/>
<accession>A0A444MIH9</accession>